<dbReference type="InterPro" id="IPR017981">
    <property type="entry name" value="GPCR_2-like_7TM"/>
</dbReference>
<evidence type="ECO:0000259" key="10">
    <source>
        <dbReference type="PROSITE" id="PS50221"/>
    </source>
</evidence>
<dbReference type="Proteomes" id="UP000504632">
    <property type="component" value="Chromosome 1"/>
</dbReference>
<feature type="transmembrane region" description="Helical" evidence="9">
    <location>
        <begin position="1022"/>
        <end position="1048"/>
    </location>
</feature>
<sequence length="1232" mass="135766">MILRAACEKLKRVKGLIGGPPGSSSDHIVKFSTIKDNWPLLCDPAKIEKHGPQKVTHASRRKRLSTDDCVTTPQPTVHATLTHPALSRIYRAQPFINRVIKTLLGVIKSPAAHLHSGTWEDFPVALVVAVDPGSPSSACSFFASAVDQQKEYEDLPALLLLLHELSVPRLHTACAASVCEPTLSGSDSANTRAADAEDSGLIHQTSDSVFQLVNVSLDFPHALRYCQNQFGTLTSLGVREDENGSMQLLTESGLQGPVWVRDPNRQANTPLLAHAKQYMVLPGLSFPADSNDGYVHVEVSFPPLPAVSICVRVQWDRQHDQVSTVFSYAAPVFTNEFQLRGQVDNVKKQVLLALIVHGKHHPYKAWFPNDGDWHQVCVTWRKADGFWAIYVDGKKRDSGSGADTSRDIYENGILILGQDQDSFGGNFTEPFVGNITDLNVWAEVLDDGDFRDLNECLQSIKEQAIFSFDRRNLTLHPAVREVPAKLFCPGLLRQVENQGCRVLEGWTTHGTPQYSPAPCSQRLPFICKINKDCYLKMKELLESQSSRPSPFMQNLMQYGLTMEDVLPGPAEEPSWGQVSLMLNASHRALGAVGQERLEVPDVISLVRILSRAADVPGRANQSRPAAQRLCRVFLGVADRVIRHDSADAWGAIRPVVKGPMAVVQTIDRMVSNLKSVLLTDTEQTQIHSDNIRLQVLQTTLSESSAISAFCGSEPDNGTELDCISVPSQNMQELHNNGFQKVTVLNTWYGSLRPLLKAEENITIPPTVSDGTQRYKGTVLASSVISTTVLGDDQPISMSVNFRLKHRAQIPTGTTYNPVCAFWDFDLVPEEGGSWSTQGCEVISSHKDSTSCYCNHTTNFALLLQIYEVQRSEENERGLQILSFISCGVSLCGLAFTFILFIAVGVPKSDRTTVHKNLIAALATAQLLLMFSDWAVGNQEACLVVTALLHLFFLASFCWMLVEGLLLWSKVVSVNISEERRMRLYYALGWGLPVMIVSVTMAISLDKYKADSRCWLNIESNVIWAFVGPVLFVLAVNAVVLCRVVMVTVSSARRRAKMLTPSSASKLHALDLTWAATRPVLILLPVLGLTWLCGVLVHLSVVLAYLFISLNAFQGLYIFLVYAVYNSEVRNAIKRIQEKRKALSFTNCSQPISFLPSQRTPAVPWAHSLPPPSSLETSESSGPAPSTTSSSLVFKNESFRKDSFANFSLKPASGNQVVQLTAFKPSEGSTVSH</sequence>
<accession>A0A6J2UNM3</accession>
<keyword evidence="14" id="KW-0675">Receptor</keyword>
<comment type="similarity">
    <text evidence="2">Belongs to the G-protein coupled receptor 2 family. Adhesion G-protein coupled receptor (ADGR) subfamily.</text>
</comment>
<comment type="subcellular location">
    <subcellularLocation>
        <location evidence="1">Membrane</location>
        <topology evidence="1">Multi-pass membrane protein</topology>
    </subcellularLocation>
</comment>
<comment type="caution">
    <text evidence="7">Lacks conserved residue(s) required for the propagation of feature annotation.</text>
</comment>
<evidence type="ECO:0000256" key="2">
    <source>
        <dbReference type="ARBA" id="ARBA00007343"/>
    </source>
</evidence>
<dbReference type="InParanoid" id="A0A6J2UNM3"/>
<dbReference type="PANTHER" id="PTHR12011">
    <property type="entry name" value="ADHESION G-PROTEIN COUPLED RECEPTOR"/>
    <property type="match status" value="1"/>
</dbReference>
<evidence type="ECO:0000259" key="12">
    <source>
        <dbReference type="PROSITE" id="PS51828"/>
    </source>
</evidence>
<feature type="transmembrane region" description="Helical" evidence="9">
    <location>
        <begin position="942"/>
        <end position="961"/>
    </location>
</feature>
<feature type="transmembrane region" description="Helical" evidence="9">
    <location>
        <begin position="917"/>
        <end position="936"/>
    </location>
</feature>
<keyword evidence="4 9" id="KW-1133">Transmembrane helix</keyword>
<dbReference type="FunFam" id="1.20.1070.10:FF:000252">
    <property type="entry name" value="Adhesion G protein-coupled receptor D2"/>
    <property type="match status" value="1"/>
</dbReference>
<feature type="domain" description="GAIN-B" evidence="10">
    <location>
        <begin position="682"/>
        <end position="869"/>
    </location>
</feature>
<dbReference type="PANTHER" id="PTHR12011:SF58">
    <property type="entry name" value="ADHESION G-PROTEIN COUPLED RECEPTOR D2"/>
    <property type="match status" value="1"/>
</dbReference>
<evidence type="ECO:0000313" key="13">
    <source>
        <dbReference type="Proteomes" id="UP000504632"/>
    </source>
</evidence>
<evidence type="ECO:0000256" key="9">
    <source>
        <dbReference type="SAM" id="Phobius"/>
    </source>
</evidence>
<name>A0A6J2UNM3_CHACN</name>
<dbReference type="InterPro" id="IPR013320">
    <property type="entry name" value="ConA-like_dom_sf"/>
</dbReference>
<dbReference type="SUPFAM" id="SSF49899">
    <property type="entry name" value="Concanavalin A-like lectins/glucanases"/>
    <property type="match status" value="1"/>
</dbReference>
<dbReference type="CTD" id="347088"/>
<dbReference type="RefSeq" id="XP_030622035.1">
    <property type="nucleotide sequence ID" value="XM_030766175.1"/>
</dbReference>
<dbReference type="InterPro" id="IPR057244">
    <property type="entry name" value="GAIN_B"/>
</dbReference>
<dbReference type="GO" id="GO:0007166">
    <property type="term" value="P:cell surface receptor signaling pathway"/>
    <property type="evidence" value="ECO:0007669"/>
    <property type="project" value="InterPro"/>
</dbReference>
<evidence type="ECO:0000256" key="7">
    <source>
        <dbReference type="PROSITE-ProRule" id="PRU01172"/>
    </source>
</evidence>
<evidence type="ECO:0000313" key="14">
    <source>
        <dbReference type="RefSeq" id="XP_030622035.1"/>
    </source>
</evidence>
<dbReference type="Gene3D" id="1.20.1070.10">
    <property type="entry name" value="Rhodopsin 7-helix transmembrane proteins"/>
    <property type="match status" value="1"/>
</dbReference>
<dbReference type="InterPro" id="IPR000203">
    <property type="entry name" value="GPS"/>
</dbReference>
<evidence type="ECO:0000259" key="11">
    <source>
        <dbReference type="PROSITE" id="PS50261"/>
    </source>
</evidence>
<feature type="transmembrane region" description="Helical" evidence="9">
    <location>
        <begin position="1079"/>
        <end position="1098"/>
    </location>
</feature>
<keyword evidence="6" id="KW-1015">Disulfide bond</keyword>
<dbReference type="PROSITE" id="PS51828">
    <property type="entry name" value="PTX_2"/>
    <property type="match status" value="1"/>
</dbReference>
<keyword evidence="5 9" id="KW-0472">Membrane</keyword>
<dbReference type="SMART" id="SM00303">
    <property type="entry name" value="GPS"/>
    <property type="match status" value="1"/>
</dbReference>
<evidence type="ECO:0000256" key="5">
    <source>
        <dbReference type="ARBA" id="ARBA00023136"/>
    </source>
</evidence>
<protein>
    <submittedName>
        <fullName evidence="14">LOW QUALITY PROTEIN: adhesion G-protein coupled receptor D2</fullName>
    </submittedName>
</protein>
<dbReference type="GO" id="GO:0004930">
    <property type="term" value="F:G protein-coupled receptor activity"/>
    <property type="evidence" value="ECO:0007669"/>
    <property type="project" value="InterPro"/>
</dbReference>
<dbReference type="GeneID" id="115805552"/>
<dbReference type="AlphaFoldDB" id="A0A6J2UNM3"/>
<dbReference type="PROSITE" id="PS50221">
    <property type="entry name" value="GAIN_B"/>
    <property type="match status" value="1"/>
</dbReference>
<dbReference type="PROSITE" id="PS50261">
    <property type="entry name" value="G_PROTEIN_RECEP_F2_4"/>
    <property type="match status" value="1"/>
</dbReference>
<organism evidence="13 14">
    <name type="scientific">Chanos chanos</name>
    <name type="common">Milkfish</name>
    <name type="synonym">Mugil chanos</name>
    <dbReference type="NCBI Taxonomy" id="29144"/>
    <lineage>
        <taxon>Eukaryota</taxon>
        <taxon>Metazoa</taxon>
        <taxon>Chordata</taxon>
        <taxon>Craniata</taxon>
        <taxon>Vertebrata</taxon>
        <taxon>Euteleostomi</taxon>
        <taxon>Actinopterygii</taxon>
        <taxon>Neopterygii</taxon>
        <taxon>Teleostei</taxon>
        <taxon>Ostariophysi</taxon>
        <taxon>Gonorynchiformes</taxon>
        <taxon>Chanidae</taxon>
        <taxon>Chanos</taxon>
    </lineage>
</organism>
<dbReference type="Gene3D" id="2.60.120.200">
    <property type="match status" value="1"/>
</dbReference>
<gene>
    <name evidence="14" type="primary">adgrd2</name>
</gene>
<dbReference type="SMART" id="SM00159">
    <property type="entry name" value="PTX"/>
    <property type="match status" value="1"/>
</dbReference>
<feature type="compositionally biased region" description="Low complexity" evidence="8">
    <location>
        <begin position="1173"/>
        <end position="1189"/>
    </location>
</feature>
<evidence type="ECO:0000256" key="6">
    <source>
        <dbReference type="ARBA" id="ARBA00023157"/>
    </source>
</evidence>
<dbReference type="Pfam" id="PF00002">
    <property type="entry name" value="7tm_2"/>
    <property type="match status" value="1"/>
</dbReference>
<proteinExistence type="inferred from homology"/>
<evidence type="ECO:0000256" key="3">
    <source>
        <dbReference type="ARBA" id="ARBA00022692"/>
    </source>
</evidence>
<dbReference type="Pfam" id="PF00354">
    <property type="entry name" value="Pentaxin"/>
    <property type="match status" value="1"/>
</dbReference>
<dbReference type="InterPro" id="IPR046338">
    <property type="entry name" value="GAIN_dom_sf"/>
</dbReference>
<dbReference type="GO" id="GO:0007189">
    <property type="term" value="P:adenylate cyclase-activating G protein-coupled receptor signaling pathway"/>
    <property type="evidence" value="ECO:0007669"/>
    <property type="project" value="TreeGrafter"/>
</dbReference>
<evidence type="ECO:0000256" key="8">
    <source>
        <dbReference type="SAM" id="MobiDB-lite"/>
    </source>
</evidence>
<dbReference type="GO" id="GO:0005886">
    <property type="term" value="C:plasma membrane"/>
    <property type="evidence" value="ECO:0007669"/>
    <property type="project" value="TreeGrafter"/>
</dbReference>
<feature type="domain" description="G-protein coupled receptors family 2 profile 2" evidence="11">
    <location>
        <begin position="878"/>
        <end position="1125"/>
    </location>
</feature>
<dbReference type="InterPro" id="IPR000832">
    <property type="entry name" value="GPCR_2_secretin-like"/>
</dbReference>
<evidence type="ECO:0000256" key="4">
    <source>
        <dbReference type="ARBA" id="ARBA00022989"/>
    </source>
</evidence>
<dbReference type="InterPro" id="IPR001759">
    <property type="entry name" value="PTX_dom"/>
</dbReference>
<feature type="region of interest" description="Disordered" evidence="8">
    <location>
        <begin position="1168"/>
        <end position="1189"/>
    </location>
</feature>
<feature type="transmembrane region" description="Helical" evidence="9">
    <location>
        <begin position="1104"/>
        <end position="1124"/>
    </location>
</feature>
<feature type="domain" description="Pentraxin (PTX)" evidence="12">
    <location>
        <begin position="280"/>
        <end position="488"/>
    </location>
</feature>
<dbReference type="PRINTS" id="PR00249">
    <property type="entry name" value="GPCRSECRETIN"/>
</dbReference>
<evidence type="ECO:0000256" key="1">
    <source>
        <dbReference type="ARBA" id="ARBA00004141"/>
    </source>
</evidence>
<dbReference type="Pfam" id="PF01825">
    <property type="entry name" value="GPS"/>
    <property type="match status" value="1"/>
</dbReference>
<dbReference type="OrthoDB" id="1100386at2759"/>
<dbReference type="Gene3D" id="2.60.220.50">
    <property type="match status" value="1"/>
</dbReference>
<feature type="transmembrane region" description="Helical" evidence="9">
    <location>
        <begin position="982"/>
        <end position="1002"/>
    </location>
</feature>
<keyword evidence="3 9" id="KW-0812">Transmembrane</keyword>
<reference evidence="14" key="1">
    <citation type="submission" date="2025-08" db="UniProtKB">
        <authorList>
            <consortium name="RefSeq"/>
        </authorList>
    </citation>
    <scope>IDENTIFICATION</scope>
</reference>
<dbReference type="SUPFAM" id="SSF81321">
    <property type="entry name" value="Family A G protein-coupled receptor-like"/>
    <property type="match status" value="1"/>
</dbReference>
<feature type="transmembrane region" description="Helical" evidence="9">
    <location>
        <begin position="880"/>
        <end position="905"/>
    </location>
</feature>
<keyword evidence="13" id="KW-1185">Reference proteome</keyword>